<dbReference type="OrthoDB" id="2307836at2"/>
<name>A0A1Z5IE40_9LACO</name>
<sequence length="105" mass="11903">MNDSIYLLTPEDKNFISHVCRNLQTFTLWVDESGHSEDFKLKEARESSADYLLNTLLEKYHIELTDKQKAEKLLATGSLAVKDINVVTVIQEIARLIDTFAASVS</sequence>
<reference evidence="1 2" key="1">
    <citation type="submission" date="2015-11" db="EMBL/GenBank/DDBJ databases">
        <title>Draft genome sequences of new species of the genus Lactobacillus isolated from orchardgrass silage.</title>
        <authorList>
            <person name="Tohno M."/>
            <person name="Tanizawa Y."/>
            <person name="Arita M."/>
        </authorList>
    </citation>
    <scope>NUCLEOTIDE SEQUENCE [LARGE SCALE GENOMIC DNA]</scope>
    <source>
        <strain evidence="1 2">IWT30</strain>
    </source>
</reference>
<comment type="caution">
    <text evidence="1">The sequence shown here is derived from an EMBL/GenBank/DDBJ whole genome shotgun (WGS) entry which is preliminary data.</text>
</comment>
<proteinExistence type="predicted"/>
<accession>A0A1Z5IE40</accession>
<evidence type="ECO:0000313" key="2">
    <source>
        <dbReference type="Proteomes" id="UP000198374"/>
    </source>
</evidence>
<dbReference type="Proteomes" id="UP000198374">
    <property type="component" value="Unassembled WGS sequence"/>
</dbReference>
<gene>
    <name evidence="1" type="ORF">IWT30_01898</name>
</gene>
<dbReference type="AlphaFoldDB" id="A0A1Z5IE40"/>
<dbReference type="EMBL" id="BCMF01000009">
    <property type="protein sequence ID" value="GAW99918.1"/>
    <property type="molecule type" value="Genomic_DNA"/>
</dbReference>
<organism evidence="1 2">
    <name type="scientific">Secundilactobacillus mixtipabuli</name>
    <dbReference type="NCBI Taxonomy" id="1435342"/>
    <lineage>
        <taxon>Bacteria</taxon>
        <taxon>Bacillati</taxon>
        <taxon>Bacillota</taxon>
        <taxon>Bacilli</taxon>
        <taxon>Lactobacillales</taxon>
        <taxon>Lactobacillaceae</taxon>
        <taxon>Secundilactobacillus</taxon>
    </lineage>
</organism>
<dbReference type="RefSeq" id="WP_089109706.1">
    <property type="nucleotide sequence ID" value="NZ_BCMF01000009.1"/>
</dbReference>
<protein>
    <submittedName>
        <fullName evidence="1">Uncharacterized protein</fullName>
    </submittedName>
</protein>
<evidence type="ECO:0000313" key="1">
    <source>
        <dbReference type="EMBL" id="GAW99918.1"/>
    </source>
</evidence>
<keyword evidence="2" id="KW-1185">Reference proteome</keyword>